<comment type="subcellular location">
    <subcellularLocation>
        <location evidence="10">Cell membrane</location>
        <topology evidence="10">Multi-pass membrane protein</topology>
    </subcellularLocation>
</comment>
<dbReference type="InterPro" id="IPR003811">
    <property type="entry name" value="G3P_acylTferase_PlsY"/>
</dbReference>
<organism evidence="11 12">
    <name type="scientific">Angustibacter luteus</name>
    <dbReference type="NCBI Taxonomy" id="658456"/>
    <lineage>
        <taxon>Bacteria</taxon>
        <taxon>Bacillati</taxon>
        <taxon>Actinomycetota</taxon>
        <taxon>Actinomycetes</taxon>
        <taxon>Kineosporiales</taxon>
        <taxon>Kineosporiaceae</taxon>
    </lineage>
</organism>
<evidence type="ECO:0000256" key="9">
    <source>
        <dbReference type="ARBA" id="ARBA00023264"/>
    </source>
</evidence>
<accession>A0ABW1JIQ3</accession>
<dbReference type="EC" id="2.3.1.275" evidence="10"/>
<keyword evidence="6 10" id="KW-0443">Lipid metabolism</keyword>
<proteinExistence type="inferred from homology"/>
<protein>
    <recommendedName>
        <fullName evidence="10">Glycerol-3-phosphate acyltransferase</fullName>
    </recommendedName>
    <alternativeName>
        <fullName evidence="10">Acyl-PO4 G3P acyltransferase</fullName>
    </alternativeName>
    <alternativeName>
        <fullName evidence="10">Acyl-phosphate--glycerol-3-phosphate acyltransferase</fullName>
    </alternativeName>
    <alternativeName>
        <fullName evidence="10">G3P acyltransferase</fullName>
        <shortName evidence="10">GPAT</shortName>
        <ecNumber evidence="10">2.3.1.275</ecNumber>
    </alternativeName>
    <alternativeName>
        <fullName evidence="10">Lysophosphatidic acid synthase</fullName>
        <shortName evidence="10">LPA synthase</shortName>
    </alternativeName>
</protein>
<dbReference type="Pfam" id="PF02660">
    <property type="entry name" value="G3P_acyltransf"/>
    <property type="match status" value="1"/>
</dbReference>
<evidence type="ECO:0000256" key="8">
    <source>
        <dbReference type="ARBA" id="ARBA00023209"/>
    </source>
</evidence>
<keyword evidence="9 10" id="KW-1208">Phospholipid metabolism</keyword>
<comment type="caution">
    <text evidence="11">The sequence shown here is derived from an EMBL/GenBank/DDBJ whole genome shotgun (WGS) entry which is preliminary data.</text>
</comment>
<feature type="transmembrane region" description="Helical" evidence="10">
    <location>
        <begin position="84"/>
        <end position="102"/>
    </location>
</feature>
<dbReference type="PANTHER" id="PTHR30309">
    <property type="entry name" value="INNER MEMBRANE PROTEIN YGIH"/>
    <property type="match status" value="1"/>
</dbReference>
<evidence type="ECO:0000256" key="5">
    <source>
        <dbReference type="ARBA" id="ARBA00022989"/>
    </source>
</evidence>
<evidence type="ECO:0000313" key="11">
    <source>
        <dbReference type="EMBL" id="MFC6009276.1"/>
    </source>
</evidence>
<keyword evidence="8 10" id="KW-0594">Phospholipid biosynthesis</keyword>
<dbReference type="HAMAP" id="MF_01043">
    <property type="entry name" value="PlsY"/>
    <property type="match status" value="1"/>
</dbReference>
<evidence type="ECO:0000256" key="4">
    <source>
        <dbReference type="ARBA" id="ARBA00022692"/>
    </source>
</evidence>
<evidence type="ECO:0000256" key="2">
    <source>
        <dbReference type="ARBA" id="ARBA00022516"/>
    </source>
</evidence>
<keyword evidence="12" id="KW-1185">Reference proteome</keyword>
<keyword evidence="1 10" id="KW-1003">Cell membrane</keyword>
<keyword evidence="2 10" id="KW-0444">Lipid biosynthesis</keyword>
<dbReference type="RefSeq" id="WP_345717794.1">
    <property type="nucleotide sequence ID" value="NZ_BAABFP010000007.1"/>
</dbReference>
<keyword evidence="11" id="KW-0012">Acyltransferase</keyword>
<evidence type="ECO:0000256" key="6">
    <source>
        <dbReference type="ARBA" id="ARBA00023098"/>
    </source>
</evidence>
<keyword evidence="5 10" id="KW-1133">Transmembrane helix</keyword>
<evidence type="ECO:0000256" key="10">
    <source>
        <dbReference type="HAMAP-Rule" id="MF_01043"/>
    </source>
</evidence>
<feature type="transmembrane region" description="Helical" evidence="10">
    <location>
        <begin position="6"/>
        <end position="29"/>
    </location>
</feature>
<comment type="similarity">
    <text evidence="10">Belongs to the PlsY family.</text>
</comment>
<keyword evidence="3 10" id="KW-0808">Transferase</keyword>
<feature type="transmembrane region" description="Helical" evidence="10">
    <location>
        <begin position="114"/>
        <end position="138"/>
    </location>
</feature>
<comment type="subunit">
    <text evidence="10">Probably interacts with PlsX.</text>
</comment>
<feature type="transmembrane region" description="Helical" evidence="10">
    <location>
        <begin position="145"/>
        <end position="164"/>
    </location>
</feature>
<dbReference type="Proteomes" id="UP001596189">
    <property type="component" value="Unassembled WGS sequence"/>
</dbReference>
<name>A0ABW1JIQ3_9ACTN</name>
<comment type="catalytic activity">
    <reaction evidence="10">
        <text>an acyl phosphate + sn-glycerol 3-phosphate = a 1-acyl-sn-glycero-3-phosphate + phosphate</text>
        <dbReference type="Rhea" id="RHEA:34075"/>
        <dbReference type="ChEBI" id="CHEBI:43474"/>
        <dbReference type="ChEBI" id="CHEBI:57597"/>
        <dbReference type="ChEBI" id="CHEBI:57970"/>
        <dbReference type="ChEBI" id="CHEBI:59918"/>
        <dbReference type="EC" id="2.3.1.275"/>
    </reaction>
</comment>
<dbReference type="GO" id="GO:0016746">
    <property type="term" value="F:acyltransferase activity"/>
    <property type="evidence" value="ECO:0007669"/>
    <property type="project" value="UniProtKB-KW"/>
</dbReference>
<comment type="function">
    <text evidence="10">Catalyzes the transfer of an acyl group from acyl-phosphate (acyl-PO(4)) to glycerol-3-phosphate (G3P) to form lysophosphatidic acid (LPA). This enzyme utilizes acyl-phosphate as fatty acyl donor, but not acyl-CoA or acyl-ACP.</text>
</comment>
<evidence type="ECO:0000256" key="1">
    <source>
        <dbReference type="ARBA" id="ARBA00022475"/>
    </source>
</evidence>
<keyword evidence="4 10" id="KW-0812">Transmembrane</keyword>
<sequence>MNGAPWWQLVLLVVLAYLVGSVSPAALLARRRGIDLRHSGSGNPGATNVARAMGRRWGITVGVLDVLKGTVPTLVGLLVLGRPGVYAVAVACVLGHVTSPFLRGRGGKGVATSLGVLLAAAWLWVAAVAVVFVVVVAVTRWVAGASVAAALALAPVCLLLGPVWGVPADAWSRVFGLVLVLVVLGRHRTNLVLRWMARKAGAGTSTGTSTST</sequence>
<evidence type="ECO:0000313" key="12">
    <source>
        <dbReference type="Proteomes" id="UP001596189"/>
    </source>
</evidence>
<reference evidence="12" key="1">
    <citation type="journal article" date="2019" name="Int. J. Syst. Evol. Microbiol.">
        <title>The Global Catalogue of Microorganisms (GCM) 10K type strain sequencing project: providing services to taxonomists for standard genome sequencing and annotation.</title>
        <authorList>
            <consortium name="The Broad Institute Genomics Platform"/>
            <consortium name="The Broad Institute Genome Sequencing Center for Infectious Disease"/>
            <person name="Wu L."/>
            <person name="Ma J."/>
        </authorList>
    </citation>
    <scope>NUCLEOTIDE SEQUENCE [LARGE SCALE GENOMIC DNA]</scope>
    <source>
        <strain evidence="12">KACC 14249</strain>
    </source>
</reference>
<evidence type="ECO:0000256" key="3">
    <source>
        <dbReference type="ARBA" id="ARBA00022679"/>
    </source>
</evidence>
<feature type="transmembrane region" description="Helical" evidence="10">
    <location>
        <begin position="170"/>
        <end position="189"/>
    </location>
</feature>
<dbReference type="PANTHER" id="PTHR30309:SF0">
    <property type="entry name" value="GLYCEROL-3-PHOSPHATE ACYLTRANSFERASE-RELATED"/>
    <property type="match status" value="1"/>
</dbReference>
<dbReference type="SMART" id="SM01207">
    <property type="entry name" value="G3P_acyltransf"/>
    <property type="match status" value="1"/>
</dbReference>
<gene>
    <name evidence="10" type="primary">plsY</name>
    <name evidence="11" type="ORF">ACFQDO_19270</name>
</gene>
<dbReference type="EMBL" id="JBHSRD010000008">
    <property type="protein sequence ID" value="MFC6009276.1"/>
    <property type="molecule type" value="Genomic_DNA"/>
</dbReference>
<evidence type="ECO:0000256" key="7">
    <source>
        <dbReference type="ARBA" id="ARBA00023136"/>
    </source>
</evidence>
<keyword evidence="7 10" id="KW-0472">Membrane</keyword>
<comment type="pathway">
    <text evidence="10">Lipid metabolism; phospholipid metabolism.</text>
</comment>